<evidence type="ECO:0000313" key="2">
    <source>
        <dbReference type="Proteomes" id="UP000308600"/>
    </source>
</evidence>
<accession>A0ACD3B9M2</accession>
<keyword evidence="2" id="KW-1185">Reference proteome</keyword>
<reference evidence="1 2" key="1">
    <citation type="journal article" date="2019" name="Nat. Ecol. Evol.">
        <title>Megaphylogeny resolves global patterns of mushroom evolution.</title>
        <authorList>
            <person name="Varga T."/>
            <person name="Krizsan K."/>
            <person name="Foldi C."/>
            <person name="Dima B."/>
            <person name="Sanchez-Garcia M."/>
            <person name="Sanchez-Ramirez S."/>
            <person name="Szollosi G.J."/>
            <person name="Szarkandi J.G."/>
            <person name="Papp V."/>
            <person name="Albert L."/>
            <person name="Andreopoulos W."/>
            <person name="Angelini C."/>
            <person name="Antonin V."/>
            <person name="Barry K.W."/>
            <person name="Bougher N.L."/>
            <person name="Buchanan P."/>
            <person name="Buyck B."/>
            <person name="Bense V."/>
            <person name="Catcheside P."/>
            <person name="Chovatia M."/>
            <person name="Cooper J."/>
            <person name="Damon W."/>
            <person name="Desjardin D."/>
            <person name="Finy P."/>
            <person name="Geml J."/>
            <person name="Haridas S."/>
            <person name="Hughes K."/>
            <person name="Justo A."/>
            <person name="Karasinski D."/>
            <person name="Kautmanova I."/>
            <person name="Kiss B."/>
            <person name="Kocsube S."/>
            <person name="Kotiranta H."/>
            <person name="LaButti K.M."/>
            <person name="Lechner B.E."/>
            <person name="Liimatainen K."/>
            <person name="Lipzen A."/>
            <person name="Lukacs Z."/>
            <person name="Mihaltcheva S."/>
            <person name="Morgado L.N."/>
            <person name="Niskanen T."/>
            <person name="Noordeloos M.E."/>
            <person name="Ohm R.A."/>
            <person name="Ortiz-Santana B."/>
            <person name="Ovrebo C."/>
            <person name="Racz N."/>
            <person name="Riley R."/>
            <person name="Savchenko A."/>
            <person name="Shiryaev A."/>
            <person name="Soop K."/>
            <person name="Spirin V."/>
            <person name="Szebenyi C."/>
            <person name="Tomsovsky M."/>
            <person name="Tulloss R.E."/>
            <person name="Uehling J."/>
            <person name="Grigoriev I.V."/>
            <person name="Vagvolgyi C."/>
            <person name="Papp T."/>
            <person name="Martin F.M."/>
            <person name="Miettinen O."/>
            <person name="Hibbett D.S."/>
            <person name="Nagy L.G."/>
        </authorList>
    </citation>
    <scope>NUCLEOTIDE SEQUENCE [LARGE SCALE GENOMIC DNA]</scope>
    <source>
        <strain evidence="1 2">NL-1719</strain>
    </source>
</reference>
<gene>
    <name evidence="1" type="ORF">BDN72DRAFT_812675</name>
</gene>
<organism evidence="1 2">
    <name type="scientific">Pluteus cervinus</name>
    <dbReference type="NCBI Taxonomy" id="181527"/>
    <lineage>
        <taxon>Eukaryota</taxon>
        <taxon>Fungi</taxon>
        <taxon>Dikarya</taxon>
        <taxon>Basidiomycota</taxon>
        <taxon>Agaricomycotina</taxon>
        <taxon>Agaricomycetes</taxon>
        <taxon>Agaricomycetidae</taxon>
        <taxon>Agaricales</taxon>
        <taxon>Pluteineae</taxon>
        <taxon>Pluteaceae</taxon>
        <taxon>Pluteus</taxon>
    </lineage>
</organism>
<evidence type="ECO:0000313" key="1">
    <source>
        <dbReference type="EMBL" id="TFK74709.1"/>
    </source>
</evidence>
<proteinExistence type="predicted"/>
<protein>
    <submittedName>
        <fullName evidence="1">DnaJ-domain-containing protein</fullName>
    </submittedName>
</protein>
<dbReference type="Proteomes" id="UP000308600">
    <property type="component" value="Unassembled WGS sequence"/>
</dbReference>
<dbReference type="EMBL" id="ML208267">
    <property type="protein sequence ID" value="TFK74709.1"/>
    <property type="molecule type" value="Genomic_DNA"/>
</dbReference>
<sequence>MFSFIFSIAGWGIIPDLATRQILHFLHRQAASRLGFAPPQLGTPAYRKHYTVVFSIVVLGYLLYTLVQNSLSMKPNFYEVLGVSPLVDENGLKAAFRQFAKKNHPDRPDVGPKGEELFMLVRDAFESLKDPVKRFAYDRFGPDAVTWKDCTTPREYLQRGLLQSSGYHIAIGTGLLFWSAIGQPSPVSFWRFMLYIIAFALEVALLVGSAPATSRSASFFTSTGTFTNPAIFMTYSNFLHWIFPTRVIYQNILFLHQVFIFFSVALSRVAPLLFQDTRIPPAVYDNMQKIARLLDREASLMLHTQLHSIHPQPDPSSSNQNPADRASLSRMRPIQHFSPTIAETLSQEMEELIIETNIKQEIGPLRSAWEAALRKLGRKRKPKSTPSKKPKTPKTPKTPRNFWENAPSEDEESDDGGQMDYNQGISNGNGTHIGGVTPTRPMLAPFPGSRGFPPHFHYPGAQPHGPSQLESSPGRSYVRGRSVSFS</sequence>
<name>A0ACD3B9M2_9AGAR</name>